<evidence type="ECO:0000313" key="3">
    <source>
        <dbReference type="EMBL" id="KAL3539079.1"/>
    </source>
</evidence>
<dbReference type="InterPro" id="IPR011990">
    <property type="entry name" value="TPR-like_helical_dom_sf"/>
</dbReference>
<comment type="caution">
    <text evidence="3">The sequence shown here is derived from an EMBL/GenBank/DDBJ whole genome shotgun (WGS) entry which is preliminary data.</text>
</comment>
<dbReference type="Gene3D" id="1.25.40.10">
    <property type="entry name" value="Tetratricopeptide repeat domain"/>
    <property type="match status" value="5"/>
</dbReference>
<keyword evidence="1" id="KW-0677">Repeat</keyword>
<dbReference type="Pfam" id="PF13041">
    <property type="entry name" value="PPR_2"/>
    <property type="match status" value="2"/>
</dbReference>
<dbReference type="GO" id="GO:0016070">
    <property type="term" value="P:RNA metabolic process"/>
    <property type="evidence" value="ECO:0007669"/>
    <property type="project" value="UniProtKB-ARBA"/>
</dbReference>
<evidence type="ECO:0000313" key="4">
    <source>
        <dbReference type="Proteomes" id="UP001630127"/>
    </source>
</evidence>
<dbReference type="EMBL" id="JBJUIK010000001">
    <property type="protein sequence ID" value="KAL3539079.1"/>
    <property type="molecule type" value="Genomic_DNA"/>
</dbReference>
<accession>A0ABD3B6K4</accession>
<feature type="repeat" description="PPR" evidence="2">
    <location>
        <begin position="33"/>
        <end position="63"/>
    </location>
</feature>
<evidence type="ECO:0008006" key="5">
    <source>
        <dbReference type="Google" id="ProtNLM"/>
    </source>
</evidence>
<feature type="repeat" description="PPR" evidence="2">
    <location>
        <begin position="165"/>
        <end position="199"/>
    </location>
</feature>
<feature type="repeat" description="PPR" evidence="2">
    <location>
        <begin position="367"/>
        <end position="397"/>
    </location>
</feature>
<dbReference type="NCBIfam" id="TIGR00756">
    <property type="entry name" value="PPR"/>
    <property type="match status" value="6"/>
</dbReference>
<evidence type="ECO:0000256" key="1">
    <source>
        <dbReference type="ARBA" id="ARBA00022737"/>
    </source>
</evidence>
<dbReference type="InterPro" id="IPR046848">
    <property type="entry name" value="E_motif"/>
</dbReference>
<proteinExistence type="predicted"/>
<dbReference type="PROSITE" id="PS51375">
    <property type="entry name" value="PPR"/>
    <property type="match status" value="6"/>
</dbReference>
<dbReference type="Pfam" id="PF01535">
    <property type="entry name" value="PPR"/>
    <property type="match status" value="7"/>
</dbReference>
<dbReference type="PANTHER" id="PTHR47926">
    <property type="entry name" value="PENTATRICOPEPTIDE REPEAT-CONTAINING PROTEIN"/>
    <property type="match status" value="1"/>
</dbReference>
<evidence type="ECO:0000256" key="2">
    <source>
        <dbReference type="PROSITE-ProRule" id="PRU00708"/>
    </source>
</evidence>
<dbReference type="AlphaFoldDB" id="A0ABD3B6K4"/>
<name>A0ABD3B6K4_9GENT</name>
<feature type="repeat" description="PPR" evidence="2">
    <location>
        <begin position="505"/>
        <end position="539"/>
    </location>
</feature>
<protein>
    <recommendedName>
        <fullName evidence="5">Pentatricopeptide repeat-containing protein</fullName>
    </recommendedName>
</protein>
<dbReference type="InterPro" id="IPR046960">
    <property type="entry name" value="PPR_At4g14850-like_plant"/>
</dbReference>
<dbReference type="FunFam" id="1.25.40.10:FF:000158">
    <property type="entry name" value="pentatricopeptide repeat-containing protein At2g33680"/>
    <property type="match status" value="1"/>
</dbReference>
<dbReference type="Proteomes" id="UP001630127">
    <property type="component" value="Unassembled WGS sequence"/>
</dbReference>
<organism evidence="3 4">
    <name type="scientific">Cinchona calisaya</name>
    <dbReference type="NCBI Taxonomy" id="153742"/>
    <lineage>
        <taxon>Eukaryota</taxon>
        <taxon>Viridiplantae</taxon>
        <taxon>Streptophyta</taxon>
        <taxon>Embryophyta</taxon>
        <taxon>Tracheophyta</taxon>
        <taxon>Spermatophyta</taxon>
        <taxon>Magnoliopsida</taxon>
        <taxon>eudicotyledons</taxon>
        <taxon>Gunneridae</taxon>
        <taxon>Pentapetalae</taxon>
        <taxon>asterids</taxon>
        <taxon>lamiids</taxon>
        <taxon>Gentianales</taxon>
        <taxon>Rubiaceae</taxon>
        <taxon>Cinchonoideae</taxon>
        <taxon>Cinchoneae</taxon>
        <taxon>Cinchona</taxon>
    </lineage>
</organism>
<feature type="repeat" description="PPR" evidence="2">
    <location>
        <begin position="470"/>
        <end position="504"/>
    </location>
</feature>
<reference evidence="3 4" key="1">
    <citation type="submission" date="2024-11" db="EMBL/GenBank/DDBJ databases">
        <title>A near-complete genome assembly of Cinchona calisaya.</title>
        <authorList>
            <person name="Lian D.C."/>
            <person name="Zhao X.W."/>
            <person name="Wei L."/>
        </authorList>
    </citation>
    <scope>NUCLEOTIDE SEQUENCE [LARGE SCALE GENOMIC DNA]</scope>
    <source>
        <tissue evidence="3">Nenye</tissue>
    </source>
</reference>
<dbReference type="FunFam" id="1.25.40.10:FF:000364">
    <property type="entry name" value="Pentatricopeptide repeat (PPR-like) superfamily protein"/>
    <property type="match status" value="1"/>
</dbReference>
<gene>
    <name evidence="3" type="ORF">ACH5RR_002445</name>
</gene>
<dbReference type="InterPro" id="IPR002885">
    <property type="entry name" value="PPR_rpt"/>
</dbReference>
<feature type="repeat" description="PPR" evidence="2">
    <location>
        <begin position="64"/>
        <end position="98"/>
    </location>
</feature>
<dbReference type="Pfam" id="PF20431">
    <property type="entry name" value="E_motif"/>
    <property type="match status" value="1"/>
</dbReference>
<dbReference type="GO" id="GO:0099402">
    <property type="term" value="P:plant organ development"/>
    <property type="evidence" value="ECO:0007669"/>
    <property type="project" value="UniProtKB-ARBA"/>
</dbReference>
<dbReference type="PANTHER" id="PTHR47926:SF452">
    <property type="entry name" value="PENTATRICOPEPTIDE REPEAT-CONTAINING PROTEIN"/>
    <property type="match status" value="1"/>
</dbReference>
<dbReference type="FunFam" id="1.25.40.10:FF:000351">
    <property type="entry name" value="Pentatricopeptide repeat-containing protein"/>
    <property type="match status" value="1"/>
</dbReference>
<keyword evidence="4" id="KW-1185">Reference proteome</keyword>
<sequence length="651" mass="71883">MLSLILKKIKQIKSGPVGYRKAQFFCSSCTRIDFHKWSKILSDCFKVGKIRDAEKLFEEMPEKNVVNWSIMVHEYSKNGFCRKSLEFFCQMRNLSLVPNSFTFVSVLVSVARLGDLVLGQAVHGLVVKLGWESNLIVSTALVDAYAKCGSIFCSYKVFERMSDPGVVSWNAMIAGFCCNELFEEAFQLFNRFRKSGLVPIESTVSSIIQISRAMDYRPLSESIHGLIIKIGLLSVASVNNLVLSMYSNLMDLTAASEIFDGMYCKDIVSWTTMMGLLVSLECAADAVRLFCKMMDTGINYDAITLINIISACGLLGGLKIGTSIYAQAIVNGFASELPVANSMIVMYSRCGDLNSAKSMFYWMTMKSVVSWTSMISGCVENGCPREALDLFRRVRTETNFCIDSTILVSILAAVSGLPALELCQQLHCYALKAGFSYHRSIQNSFISIYCKCGNAELAHNVFEQMGSLCNIVSWNALISGYGINGQGETALSLFYRMRKGGTNPDSTTYSCILSACSHTGLVHDGLVIFSRMIEEGFCLNQKHYGCIADLLVRAGYLSVTSELSEGMSPKIWKALLNGCLLHCNVELAEVAARRLLEQDLIEPGQLVLLSNLYATVGRFKDAETLRLSMETKGLIKNPGFSFLSTNTSHVG</sequence>